<name>A0ACB7T713_HYAAI</name>
<organism evidence="1 2">
    <name type="scientific">Hyalomma asiaticum</name>
    <name type="common">Tick</name>
    <dbReference type="NCBI Taxonomy" id="266040"/>
    <lineage>
        <taxon>Eukaryota</taxon>
        <taxon>Metazoa</taxon>
        <taxon>Ecdysozoa</taxon>
        <taxon>Arthropoda</taxon>
        <taxon>Chelicerata</taxon>
        <taxon>Arachnida</taxon>
        <taxon>Acari</taxon>
        <taxon>Parasitiformes</taxon>
        <taxon>Ixodida</taxon>
        <taxon>Ixodoidea</taxon>
        <taxon>Ixodidae</taxon>
        <taxon>Hyalomminae</taxon>
        <taxon>Hyalomma</taxon>
    </lineage>
</organism>
<evidence type="ECO:0000313" key="2">
    <source>
        <dbReference type="Proteomes" id="UP000821845"/>
    </source>
</evidence>
<sequence length="109" mass="11787">MLPGRRDKGRAAGPSATELWDKDKGRHSVAYADAAAWGNGKYLTIVVSESGRIFNMGRVEASSAIEAEEPAIALAITKDSNRIIVSEEKKNAILNHASFQNIAFVEVMV</sequence>
<gene>
    <name evidence="1" type="ORF">HPB50_009592</name>
</gene>
<keyword evidence="2" id="KW-1185">Reference proteome</keyword>
<dbReference type="Proteomes" id="UP000821845">
    <property type="component" value="Chromosome 10"/>
</dbReference>
<dbReference type="EMBL" id="CM023490">
    <property type="protein sequence ID" value="KAH6942728.1"/>
    <property type="molecule type" value="Genomic_DNA"/>
</dbReference>
<proteinExistence type="predicted"/>
<protein>
    <submittedName>
        <fullName evidence="1">Uncharacterized protein</fullName>
    </submittedName>
</protein>
<accession>A0ACB7T713</accession>
<reference evidence="1" key="1">
    <citation type="submission" date="2020-05" db="EMBL/GenBank/DDBJ databases">
        <title>Large-scale comparative analyses of tick genomes elucidate their genetic diversity and vector capacities.</title>
        <authorList>
            <person name="Jia N."/>
            <person name="Wang J."/>
            <person name="Shi W."/>
            <person name="Du L."/>
            <person name="Sun Y."/>
            <person name="Zhan W."/>
            <person name="Jiang J."/>
            <person name="Wang Q."/>
            <person name="Zhang B."/>
            <person name="Ji P."/>
            <person name="Sakyi L.B."/>
            <person name="Cui X."/>
            <person name="Yuan T."/>
            <person name="Jiang B."/>
            <person name="Yang W."/>
            <person name="Lam T.T.-Y."/>
            <person name="Chang Q."/>
            <person name="Ding S."/>
            <person name="Wang X."/>
            <person name="Zhu J."/>
            <person name="Ruan X."/>
            <person name="Zhao L."/>
            <person name="Wei J."/>
            <person name="Que T."/>
            <person name="Du C."/>
            <person name="Cheng J."/>
            <person name="Dai P."/>
            <person name="Han X."/>
            <person name="Huang E."/>
            <person name="Gao Y."/>
            <person name="Liu J."/>
            <person name="Shao H."/>
            <person name="Ye R."/>
            <person name="Li L."/>
            <person name="Wei W."/>
            <person name="Wang X."/>
            <person name="Wang C."/>
            <person name="Yang T."/>
            <person name="Huo Q."/>
            <person name="Li W."/>
            <person name="Guo W."/>
            <person name="Chen H."/>
            <person name="Zhou L."/>
            <person name="Ni X."/>
            <person name="Tian J."/>
            <person name="Zhou Y."/>
            <person name="Sheng Y."/>
            <person name="Liu T."/>
            <person name="Pan Y."/>
            <person name="Xia L."/>
            <person name="Li J."/>
            <person name="Zhao F."/>
            <person name="Cao W."/>
        </authorList>
    </citation>
    <scope>NUCLEOTIDE SEQUENCE</scope>
    <source>
        <strain evidence="1">Hyas-2018</strain>
    </source>
</reference>
<evidence type="ECO:0000313" key="1">
    <source>
        <dbReference type="EMBL" id="KAH6942728.1"/>
    </source>
</evidence>
<comment type="caution">
    <text evidence="1">The sequence shown here is derived from an EMBL/GenBank/DDBJ whole genome shotgun (WGS) entry which is preliminary data.</text>
</comment>